<comment type="caution">
    <text evidence="2">The sequence shown here is derived from an EMBL/GenBank/DDBJ whole genome shotgun (WGS) entry which is preliminary data.</text>
</comment>
<dbReference type="AlphaFoldDB" id="A0A6G4XAF9"/>
<organism evidence="2 3">
    <name type="scientific">Streptomyces boncukensis</name>
    <dbReference type="NCBI Taxonomy" id="2711219"/>
    <lineage>
        <taxon>Bacteria</taxon>
        <taxon>Bacillati</taxon>
        <taxon>Actinomycetota</taxon>
        <taxon>Actinomycetes</taxon>
        <taxon>Kitasatosporales</taxon>
        <taxon>Streptomycetaceae</taxon>
        <taxon>Streptomyces</taxon>
    </lineage>
</organism>
<dbReference type="Proteomes" id="UP000477722">
    <property type="component" value="Unassembled WGS sequence"/>
</dbReference>
<protein>
    <submittedName>
        <fullName evidence="2">Uncharacterized protein</fullName>
    </submittedName>
</protein>
<sequence>MVIAQDDIASGTALLLAASPSGKSRLTDAASVLPALAAVSPQTLTGTASSTVVELADPIDPQTVLTRIRAAAAEPGPLLLCIAGQLQCDHKQRLPHLALARSTPSTLRYTGFPWHWLASELGPRPAGTTTLIADLVADAGAFGRLRAEDLAPGHGVSLYGRLVPPPEGRRRTAVAPGYLQACAETWRSGARPPLPELHEVAAAHSTVPRAVFLAVPAAPGGPPPGEPALPAAGSVPGGAQPVPRADEPLPDAAPAPLPAAPDGRLPALPPTTAPGFAPDRRPEPGP</sequence>
<feature type="non-terminal residue" evidence="2">
    <location>
        <position position="286"/>
    </location>
</feature>
<evidence type="ECO:0000313" key="2">
    <source>
        <dbReference type="EMBL" id="NGO73827.1"/>
    </source>
</evidence>
<proteinExistence type="predicted"/>
<gene>
    <name evidence="2" type="ORF">G5C65_37035</name>
</gene>
<accession>A0A6G4XAF9</accession>
<evidence type="ECO:0000313" key="3">
    <source>
        <dbReference type="Proteomes" id="UP000477722"/>
    </source>
</evidence>
<evidence type="ECO:0000256" key="1">
    <source>
        <dbReference type="SAM" id="MobiDB-lite"/>
    </source>
</evidence>
<keyword evidence="3" id="KW-1185">Reference proteome</keyword>
<name>A0A6G4XAF9_9ACTN</name>
<dbReference type="EMBL" id="JAAKZZ010000925">
    <property type="protein sequence ID" value="NGO73827.1"/>
    <property type="molecule type" value="Genomic_DNA"/>
</dbReference>
<reference evidence="2 3" key="1">
    <citation type="submission" date="2020-02" db="EMBL/GenBank/DDBJ databases">
        <title>Whole-genome analyses of novel actinobacteria.</title>
        <authorList>
            <person name="Sahin N."/>
            <person name="Tatar D."/>
        </authorList>
    </citation>
    <scope>NUCLEOTIDE SEQUENCE [LARGE SCALE GENOMIC DNA]</scope>
    <source>
        <strain evidence="2 3">SB3404</strain>
    </source>
</reference>
<feature type="region of interest" description="Disordered" evidence="1">
    <location>
        <begin position="218"/>
        <end position="286"/>
    </location>
</feature>